<evidence type="ECO:0000313" key="4">
    <source>
        <dbReference type="Proteomes" id="UP000308768"/>
    </source>
</evidence>
<accession>A0A4U0X0L9</accession>
<feature type="domain" description="Kinesin motor" evidence="2">
    <location>
        <begin position="8"/>
        <end position="209"/>
    </location>
</feature>
<proteinExistence type="inferred from homology"/>
<dbReference type="InterPro" id="IPR027417">
    <property type="entry name" value="P-loop_NTPase"/>
</dbReference>
<keyword evidence="1" id="KW-0067">ATP-binding</keyword>
<protein>
    <recommendedName>
        <fullName evidence="2">Kinesin motor domain-containing protein</fullName>
    </recommendedName>
</protein>
<dbReference type="EMBL" id="NAJN01000816">
    <property type="protein sequence ID" value="TKA68463.1"/>
    <property type="molecule type" value="Genomic_DNA"/>
</dbReference>
<evidence type="ECO:0000313" key="3">
    <source>
        <dbReference type="EMBL" id="TKA68463.1"/>
    </source>
</evidence>
<feature type="non-terminal residue" evidence="3">
    <location>
        <position position="209"/>
    </location>
</feature>
<dbReference type="SUPFAM" id="SSF52540">
    <property type="entry name" value="P-loop containing nucleoside triphosphate hydrolases"/>
    <property type="match status" value="1"/>
</dbReference>
<dbReference type="Proteomes" id="UP000308768">
    <property type="component" value="Unassembled WGS sequence"/>
</dbReference>
<dbReference type="InterPro" id="IPR001752">
    <property type="entry name" value="Kinesin_motor_dom"/>
</dbReference>
<dbReference type="AlphaFoldDB" id="A0A4U0X0L9"/>
<dbReference type="GO" id="GO:0003777">
    <property type="term" value="F:microtubule motor activity"/>
    <property type="evidence" value="ECO:0007669"/>
    <property type="project" value="InterPro"/>
</dbReference>
<comment type="similarity">
    <text evidence="1">Belongs to the TRAFAC class myosin-kinesin ATPase superfamily. Kinesin family.</text>
</comment>
<keyword evidence="4" id="KW-1185">Reference proteome</keyword>
<feature type="binding site" evidence="1">
    <location>
        <begin position="109"/>
        <end position="116"/>
    </location>
    <ligand>
        <name>ATP</name>
        <dbReference type="ChEBI" id="CHEBI:30616"/>
    </ligand>
</feature>
<evidence type="ECO:0000256" key="1">
    <source>
        <dbReference type="PROSITE-ProRule" id="PRU00283"/>
    </source>
</evidence>
<name>A0A4U0X0L9_9PEZI</name>
<gene>
    <name evidence="3" type="ORF">B0A49_03054</name>
</gene>
<dbReference type="Pfam" id="PF00225">
    <property type="entry name" value="Kinesin"/>
    <property type="match status" value="1"/>
</dbReference>
<dbReference type="GO" id="GO:0008017">
    <property type="term" value="F:microtubule binding"/>
    <property type="evidence" value="ECO:0007669"/>
    <property type="project" value="InterPro"/>
</dbReference>
<keyword evidence="1" id="KW-0505">Motor protein</keyword>
<dbReference type="PANTHER" id="PTHR47117">
    <property type="entry name" value="STAR-RELATED LIPID TRANSFER PROTEIN 9"/>
    <property type="match status" value="1"/>
</dbReference>
<evidence type="ECO:0000259" key="2">
    <source>
        <dbReference type="PROSITE" id="PS50067"/>
    </source>
</evidence>
<dbReference type="Gene3D" id="3.40.850.10">
    <property type="entry name" value="Kinesin motor domain"/>
    <property type="match status" value="1"/>
</dbReference>
<keyword evidence="1" id="KW-0547">Nucleotide-binding</keyword>
<organism evidence="3 4">
    <name type="scientific">Cryomyces minteri</name>
    <dbReference type="NCBI Taxonomy" id="331657"/>
    <lineage>
        <taxon>Eukaryota</taxon>
        <taxon>Fungi</taxon>
        <taxon>Dikarya</taxon>
        <taxon>Ascomycota</taxon>
        <taxon>Pezizomycotina</taxon>
        <taxon>Dothideomycetes</taxon>
        <taxon>Dothideomycetes incertae sedis</taxon>
        <taxon>Cryomyces</taxon>
    </lineage>
</organism>
<dbReference type="STRING" id="331657.A0A4U0X0L9"/>
<dbReference type="GO" id="GO:0007018">
    <property type="term" value="P:microtubule-based movement"/>
    <property type="evidence" value="ECO:0007669"/>
    <property type="project" value="InterPro"/>
</dbReference>
<dbReference type="GO" id="GO:0005524">
    <property type="term" value="F:ATP binding"/>
    <property type="evidence" value="ECO:0007669"/>
    <property type="project" value="UniProtKB-UniRule"/>
</dbReference>
<comment type="caution">
    <text evidence="3">The sequence shown here is derived from an EMBL/GenBank/DDBJ whole genome shotgun (WGS) entry which is preliminary data.</text>
</comment>
<dbReference type="OrthoDB" id="3176171at2759"/>
<sequence>MASPAAGNIKVVVRVRPFNGRELDRNAKCCVQMKDSQTIVTPPTGPDTRSRSNKAALEGTKTFAFDRSYWSFDRDDPHFAGQNDLFGDLGKPLLDNAFQGYNNCIFAYGQTGSGKSYSMMGYGVEEGVIPKICRDMFERIEGLQTDRNLGCTVEVSYLEIYNERVRDLLNPSTKGNLKVREHPSTGPYVEDLAKLVVRSFVEIEHLMDE</sequence>
<dbReference type="SMART" id="SM00129">
    <property type="entry name" value="KISc"/>
    <property type="match status" value="1"/>
</dbReference>
<reference evidence="3 4" key="1">
    <citation type="submission" date="2017-03" db="EMBL/GenBank/DDBJ databases">
        <title>Genomes of endolithic fungi from Antarctica.</title>
        <authorList>
            <person name="Coleine C."/>
            <person name="Masonjones S."/>
            <person name="Stajich J.E."/>
        </authorList>
    </citation>
    <scope>NUCLEOTIDE SEQUENCE [LARGE SCALE GENOMIC DNA]</scope>
    <source>
        <strain evidence="3 4">CCFEE 5187</strain>
    </source>
</reference>
<dbReference type="PROSITE" id="PS50067">
    <property type="entry name" value="KINESIN_MOTOR_2"/>
    <property type="match status" value="1"/>
</dbReference>
<dbReference type="InterPro" id="IPR036961">
    <property type="entry name" value="Kinesin_motor_dom_sf"/>
</dbReference>